<dbReference type="Pfam" id="PF19051">
    <property type="entry name" value="GFO_IDH_MocA_C2"/>
    <property type="match status" value="1"/>
</dbReference>
<evidence type="ECO:0000259" key="1">
    <source>
        <dbReference type="Pfam" id="PF01408"/>
    </source>
</evidence>
<protein>
    <submittedName>
        <fullName evidence="3">Gfo/Idh/MocA family oxidoreductase</fullName>
    </submittedName>
</protein>
<comment type="caution">
    <text evidence="3">The sequence shown here is derived from an EMBL/GenBank/DDBJ whole genome shotgun (WGS) entry which is preliminary data.</text>
</comment>
<dbReference type="InterPro" id="IPR043906">
    <property type="entry name" value="Gfo/Idh/MocA_OxRdtase_bact_C"/>
</dbReference>
<sequence>MKKTSSLSRRDFMLQGAAALGAAVAFPSVVPSTVFGAAAPSNRITMGMIGMGLMMGGHLRGMLGRSDVQVLAVCDVDQRRREGAKNQVERAYANQAADGAYKGCEAYLEYEKLCARSDIDAVFVVTPDHWHAMCSLAAIKSGKDVYCQKPMTLTIREGRLMTDACKQYGTIFQVGSQQRSEWAFRKASEIVRNGWIGKVHTIYTSLGSFAPPTTLPAQPIPEGFDYDRWLGPTPWFPYNAERVKGDYGGGWRRFWEYGSRKNGDWGAHHFDIIQWALGMDDSGPVKFIPKGWPGYEHQTHYYADGTRVLRDHPVRGGHMIQFIGTEGEVMVSRGGRLDTRPAELAQAPLLASEIHLYDSNNHEGNWIDCIRTRTQPICPAEIGHRTSTICHLSGIAERLGRPIHWDPVEERILDDPAAERWYDRPRRAPYVL</sequence>
<dbReference type="InterPro" id="IPR036291">
    <property type="entry name" value="NAD(P)-bd_dom_sf"/>
</dbReference>
<reference evidence="3" key="1">
    <citation type="submission" date="2023-05" db="EMBL/GenBank/DDBJ databases">
        <title>Anaerotaeda fermentans gen. nov., sp. nov., a novel anaerobic planctomycete of the new family within the order Sedimentisphaerales isolated from Taman Peninsula, Russia.</title>
        <authorList>
            <person name="Khomyakova M.A."/>
            <person name="Merkel A.Y."/>
            <person name="Slobodkin A.I."/>
        </authorList>
    </citation>
    <scope>NUCLEOTIDE SEQUENCE</scope>
    <source>
        <strain evidence="3">M17dextr</strain>
    </source>
</reference>
<dbReference type="SUPFAM" id="SSF51735">
    <property type="entry name" value="NAD(P)-binding Rossmann-fold domains"/>
    <property type="match status" value="1"/>
</dbReference>
<dbReference type="GO" id="GO:0000166">
    <property type="term" value="F:nucleotide binding"/>
    <property type="evidence" value="ECO:0007669"/>
    <property type="project" value="InterPro"/>
</dbReference>
<dbReference type="Proteomes" id="UP001431776">
    <property type="component" value="Unassembled WGS sequence"/>
</dbReference>
<dbReference type="RefSeq" id="WP_349245811.1">
    <property type="nucleotide sequence ID" value="NZ_JASCXX010000019.1"/>
</dbReference>
<feature type="domain" description="Gfo/Idh/MocA-like oxidoreductase N-terminal" evidence="1">
    <location>
        <begin position="45"/>
        <end position="175"/>
    </location>
</feature>
<name>A0AAW6U1D6_9BACT</name>
<dbReference type="InterPro" id="IPR050463">
    <property type="entry name" value="Gfo/Idh/MocA_oxidrdct_glycsds"/>
</dbReference>
<dbReference type="InterPro" id="IPR006311">
    <property type="entry name" value="TAT_signal"/>
</dbReference>
<dbReference type="Pfam" id="PF01408">
    <property type="entry name" value="GFO_IDH_MocA"/>
    <property type="match status" value="1"/>
</dbReference>
<dbReference type="PANTHER" id="PTHR43818">
    <property type="entry name" value="BCDNA.GH03377"/>
    <property type="match status" value="1"/>
</dbReference>
<dbReference type="SUPFAM" id="SSF55347">
    <property type="entry name" value="Glyceraldehyde-3-phosphate dehydrogenase-like, C-terminal domain"/>
    <property type="match status" value="1"/>
</dbReference>
<evidence type="ECO:0000313" key="3">
    <source>
        <dbReference type="EMBL" id="MDI6450402.1"/>
    </source>
</evidence>
<dbReference type="Gene3D" id="3.40.50.720">
    <property type="entry name" value="NAD(P)-binding Rossmann-like Domain"/>
    <property type="match status" value="1"/>
</dbReference>
<accession>A0AAW6U1D6</accession>
<gene>
    <name evidence="3" type="ORF">QJ522_15175</name>
</gene>
<keyword evidence="4" id="KW-1185">Reference proteome</keyword>
<dbReference type="PROSITE" id="PS51318">
    <property type="entry name" value="TAT"/>
    <property type="match status" value="1"/>
</dbReference>
<organism evidence="3 4">
    <name type="scientific">Anaerobaca lacustris</name>
    <dbReference type="NCBI Taxonomy" id="3044600"/>
    <lineage>
        <taxon>Bacteria</taxon>
        <taxon>Pseudomonadati</taxon>
        <taxon>Planctomycetota</taxon>
        <taxon>Phycisphaerae</taxon>
        <taxon>Sedimentisphaerales</taxon>
        <taxon>Anaerobacaceae</taxon>
        <taxon>Anaerobaca</taxon>
    </lineage>
</organism>
<dbReference type="PANTHER" id="PTHR43818:SF5">
    <property type="entry name" value="OXIDOREDUCTASE FAMILY PROTEIN"/>
    <property type="match status" value="1"/>
</dbReference>
<evidence type="ECO:0000259" key="2">
    <source>
        <dbReference type="Pfam" id="PF19051"/>
    </source>
</evidence>
<dbReference type="EMBL" id="JASCXX010000019">
    <property type="protein sequence ID" value="MDI6450402.1"/>
    <property type="molecule type" value="Genomic_DNA"/>
</dbReference>
<dbReference type="Gene3D" id="3.30.360.10">
    <property type="entry name" value="Dihydrodipicolinate Reductase, domain 2"/>
    <property type="match status" value="1"/>
</dbReference>
<feature type="domain" description="Gfo/Idh/MocA-like oxidoreductase bacterial type C-terminal" evidence="2">
    <location>
        <begin position="213"/>
        <end position="431"/>
    </location>
</feature>
<proteinExistence type="predicted"/>
<dbReference type="AlphaFoldDB" id="A0AAW6U1D6"/>
<evidence type="ECO:0000313" key="4">
    <source>
        <dbReference type="Proteomes" id="UP001431776"/>
    </source>
</evidence>
<dbReference type="InterPro" id="IPR000683">
    <property type="entry name" value="Gfo/Idh/MocA-like_OxRdtase_N"/>
</dbReference>